<dbReference type="PRINTS" id="PR00080">
    <property type="entry name" value="SDRFAMILY"/>
</dbReference>
<comment type="caution">
    <text evidence="4">The sequence shown here is derived from an EMBL/GenBank/DDBJ whole genome shotgun (WGS) entry which is preliminary data.</text>
</comment>
<accession>A0A9K3GHE3</accession>
<evidence type="ECO:0000313" key="4">
    <source>
        <dbReference type="EMBL" id="GIQ82752.1"/>
    </source>
</evidence>
<keyword evidence="5" id="KW-1185">Reference proteome</keyword>
<dbReference type="PANTHER" id="PTHR44196:SF1">
    <property type="entry name" value="DEHYDROGENASE_REDUCTASE SDR FAMILY MEMBER 7B"/>
    <property type="match status" value="1"/>
</dbReference>
<keyword evidence="2" id="KW-0560">Oxidoreductase</keyword>
<dbReference type="InterPro" id="IPR002347">
    <property type="entry name" value="SDR_fam"/>
</dbReference>
<dbReference type="EMBL" id="BDIP01000800">
    <property type="protein sequence ID" value="GIQ82752.1"/>
    <property type="molecule type" value="Genomic_DNA"/>
</dbReference>
<proteinExistence type="inferred from homology"/>
<organism evidence="4 5">
    <name type="scientific">Kipferlia bialata</name>
    <dbReference type="NCBI Taxonomy" id="797122"/>
    <lineage>
        <taxon>Eukaryota</taxon>
        <taxon>Metamonada</taxon>
        <taxon>Carpediemonas-like organisms</taxon>
        <taxon>Kipferlia</taxon>
    </lineage>
</organism>
<dbReference type="PANTHER" id="PTHR44196">
    <property type="entry name" value="DEHYDROGENASE/REDUCTASE SDR FAMILY MEMBER 7B"/>
    <property type="match status" value="1"/>
</dbReference>
<dbReference type="OrthoDB" id="505500at2759"/>
<dbReference type="Pfam" id="PF00106">
    <property type="entry name" value="adh_short"/>
    <property type="match status" value="1"/>
</dbReference>
<dbReference type="Proteomes" id="UP000265618">
    <property type="component" value="Unassembled WGS sequence"/>
</dbReference>
<gene>
    <name evidence="4" type="ORF">KIPB_003945</name>
</gene>
<name>A0A9K3GHE3_9EUKA</name>
<evidence type="ECO:0000256" key="2">
    <source>
        <dbReference type="ARBA" id="ARBA00023002"/>
    </source>
</evidence>
<dbReference type="GO" id="GO:0016491">
    <property type="term" value="F:oxidoreductase activity"/>
    <property type="evidence" value="ECO:0007669"/>
    <property type="project" value="UniProtKB-KW"/>
</dbReference>
<dbReference type="SUPFAM" id="SSF51735">
    <property type="entry name" value="NAD(P)-binding Rossmann-fold domains"/>
    <property type="match status" value="1"/>
</dbReference>
<dbReference type="GO" id="GO:0016020">
    <property type="term" value="C:membrane"/>
    <property type="evidence" value="ECO:0007669"/>
    <property type="project" value="TreeGrafter"/>
</dbReference>
<comment type="similarity">
    <text evidence="1 3">Belongs to the short-chain dehydrogenases/reductases (SDR) family.</text>
</comment>
<reference evidence="4 5" key="1">
    <citation type="journal article" date="2018" name="PLoS ONE">
        <title>The draft genome of Kipferlia bialata reveals reductive genome evolution in fornicate parasites.</title>
        <authorList>
            <person name="Tanifuji G."/>
            <person name="Takabayashi S."/>
            <person name="Kume K."/>
            <person name="Takagi M."/>
            <person name="Nakayama T."/>
            <person name="Kamikawa R."/>
            <person name="Inagaki Y."/>
            <person name="Hashimoto T."/>
        </authorList>
    </citation>
    <scope>NUCLEOTIDE SEQUENCE [LARGE SCALE GENOMIC DNA]</scope>
    <source>
        <strain evidence="4">NY0173</strain>
    </source>
</reference>
<evidence type="ECO:0000256" key="1">
    <source>
        <dbReference type="ARBA" id="ARBA00006484"/>
    </source>
</evidence>
<protein>
    <submittedName>
        <fullName evidence="4">Short-chain dehydrogenase/reductase SDR</fullName>
    </submittedName>
</protein>
<evidence type="ECO:0000256" key="3">
    <source>
        <dbReference type="RuleBase" id="RU000363"/>
    </source>
</evidence>
<dbReference type="PRINTS" id="PR00081">
    <property type="entry name" value="GDHRDH"/>
</dbReference>
<dbReference type="InterPro" id="IPR036291">
    <property type="entry name" value="NAD(P)-bd_dom_sf"/>
</dbReference>
<evidence type="ECO:0000313" key="5">
    <source>
        <dbReference type="Proteomes" id="UP000265618"/>
    </source>
</evidence>
<dbReference type="CDD" id="cd05233">
    <property type="entry name" value="SDR_c"/>
    <property type="match status" value="1"/>
</dbReference>
<sequence>MQTAPTPDPFCRRDLSGARVLVTGASRGIGRAISTAFARHSTHLYILARSLDALEVTKGLCLSLGAQSVTIIQADLGDTDPTRTQAMLDMVVSTIGDTLDIMVHNAGRGTRESAADITPAAFDAVHAVNLRAPQILTAALLPTFLSTQERHGRGSIVFVGSVLGVHGRARSALYCSTKHGLEGYVDSLWQELQPTGSHVSIIRPSYVATDMTSGNQAGIRPEDMIHPDDIASAVLFVSTFSNRGCPRIVQVQCQNVEGS</sequence>
<dbReference type="Gene3D" id="3.40.50.720">
    <property type="entry name" value="NAD(P)-binding Rossmann-like Domain"/>
    <property type="match status" value="1"/>
</dbReference>
<dbReference type="AlphaFoldDB" id="A0A9K3GHE3"/>